<comment type="subcellular location">
    <subcellularLocation>
        <location evidence="1">Cytoplasm</location>
        <location evidence="1">Cytoskeleton</location>
    </subcellularLocation>
</comment>
<keyword evidence="8" id="KW-1185">Reference proteome</keyword>
<protein>
    <recommendedName>
        <fullName evidence="9">Actin</fullName>
    </recommendedName>
</protein>
<evidence type="ECO:0000256" key="2">
    <source>
        <dbReference type="ARBA" id="ARBA00022490"/>
    </source>
</evidence>
<keyword evidence="2" id="KW-0963">Cytoplasm</keyword>
<dbReference type="Gene3D" id="3.90.640.10">
    <property type="entry name" value="Actin, Chain A, domain 4"/>
    <property type="match status" value="1"/>
</dbReference>
<dbReference type="FunFam" id="3.90.640.10:FF:000047">
    <property type="entry name" value="Actin, alpha skeletal muscle"/>
    <property type="match status" value="1"/>
</dbReference>
<dbReference type="Pfam" id="PF00022">
    <property type="entry name" value="Actin"/>
    <property type="match status" value="1"/>
</dbReference>
<dbReference type="PANTHER" id="PTHR11937">
    <property type="entry name" value="ACTIN"/>
    <property type="match status" value="1"/>
</dbReference>
<dbReference type="SMART" id="SM00268">
    <property type="entry name" value="ACTIN"/>
    <property type="match status" value="1"/>
</dbReference>
<reference evidence="7 8" key="1">
    <citation type="journal article" date="2018" name="BMC Genomics">
        <title>The genome of Naegleria lovaniensis, the basis for a comparative approach to unravel pathogenicity factors of the human pathogenic amoeba N. fowleri.</title>
        <authorList>
            <person name="Liechti N."/>
            <person name="Schurch N."/>
            <person name="Bruggmann R."/>
            <person name="Wittwer M."/>
        </authorList>
    </citation>
    <scope>NUCLEOTIDE SEQUENCE [LARGE SCALE GENOMIC DNA]</scope>
    <source>
        <strain evidence="7 8">ATCC 30569</strain>
    </source>
</reference>
<dbReference type="InterPro" id="IPR004000">
    <property type="entry name" value="Actin"/>
</dbReference>
<evidence type="ECO:0000256" key="6">
    <source>
        <dbReference type="RuleBase" id="RU000487"/>
    </source>
</evidence>
<evidence type="ECO:0008006" key="9">
    <source>
        <dbReference type="Google" id="ProtNLM"/>
    </source>
</evidence>
<evidence type="ECO:0000313" key="8">
    <source>
        <dbReference type="Proteomes" id="UP000816034"/>
    </source>
</evidence>
<dbReference type="SUPFAM" id="SSF53067">
    <property type="entry name" value="Actin-like ATPase domain"/>
    <property type="match status" value="2"/>
</dbReference>
<dbReference type="Proteomes" id="UP000816034">
    <property type="component" value="Unassembled WGS sequence"/>
</dbReference>
<evidence type="ECO:0000313" key="7">
    <source>
        <dbReference type="EMBL" id="KAG2382441.1"/>
    </source>
</evidence>
<dbReference type="GO" id="GO:0005856">
    <property type="term" value="C:cytoskeleton"/>
    <property type="evidence" value="ECO:0007669"/>
    <property type="project" value="UniProtKB-SubCell"/>
</dbReference>
<evidence type="ECO:0000256" key="1">
    <source>
        <dbReference type="ARBA" id="ARBA00004245"/>
    </source>
</evidence>
<keyword evidence="5" id="KW-0206">Cytoskeleton</keyword>
<evidence type="ECO:0000256" key="5">
    <source>
        <dbReference type="ARBA" id="ARBA00023212"/>
    </source>
</evidence>
<organism evidence="7 8">
    <name type="scientific">Naegleria lovaniensis</name>
    <name type="common">Amoeba</name>
    <dbReference type="NCBI Taxonomy" id="51637"/>
    <lineage>
        <taxon>Eukaryota</taxon>
        <taxon>Discoba</taxon>
        <taxon>Heterolobosea</taxon>
        <taxon>Tetramitia</taxon>
        <taxon>Eutetramitia</taxon>
        <taxon>Vahlkampfiidae</taxon>
        <taxon>Naegleria</taxon>
    </lineage>
</organism>
<dbReference type="GeneID" id="68098098"/>
<comment type="caution">
    <text evidence="7">The sequence shown here is derived from an EMBL/GenBank/DDBJ whole genome shotgun (WGS) entry which is preliminary data.</text>
</comment>
<comment type="similarity">
    <text evidence="6">Belongs to the actin family.</text>
</comment>
<dbReference type="InterPro" id="IPR043129">
    <property type="entry name" value="ATPase_NBD"/>
</dbReference>
<dbReference type="PRINTS" id="PR00190">
    <property type="entry name" value="ACTIN"/>
</dbReference>
<dbReference type="EMBL" id="PYSW02000024">
    <property type="protein sequence ID" value="KAG2382441.1"/>
    <property type="molecule type" value="Genomic_DNA"/>
</dbReference>
<keyword evidence="4" id="KW-0067">ATP-binding</keyword>
<keyword evidence="3" id="KW-0547">Nucleotide-binding</keyword>
<evidence type="ECO:0000256" key="4">
    <source>
        <dbReference type="ARBA" id="ARBA00022840"/>
    </source>
</evidence>
<sequence>MTDFKALMFDLGSGLTKVGFTGEDSPSSVFPTVVGKANQGRLQSIPTLNGTNREMIGDEAVCATYNTLFSPIRHGIIQDYDRIEKILHHCFYNELRVEPEDHPVIMSTRVHAPKAQHEKLTQIMFETFAVPGFYIAQSTLLSMFAAGRNTGIVLDCGDGVTSVETLSNGYHTKIAAKRVNMGGSDLDEYLATLLQERGYYFSTSAELHVVKQIKEKLSYCALDLDAELQTDRMSSKLEKAYELPDGNVISISNERFRCMEALFNPSLIGREDVGIHEMVFNAIQKCDLGVRKDFYGNILLSGGSTFSEGFSDRLVKEITSLAPASILVKVVSPPERKYSVWIGGSILGDLSSFQQYYLSKQEYDDEGPAMIHRKCY</sequence>
<dbReference type="GO" id="GO:0005524">
    <property type="term" value="F:ATP binding"/>
    <property type="evidence" value="ECO:0007669"/>
    <property type="project" value="UniProtKB-KW"/>
</dbReference>
<dbReference type="RefSeq" id="XP_044548120.1">
    <property type="nucleotide sequence ID" value="XM_044695416.1"/>
</dbReference>
<evidence type="ECO:0000256" key="3">
    <source>
        <dbReference type="ARBA" id="ARBA00022741"/>
    </source>
</evidence>
<gene>
    <name evidence="7" type="ORF">C9374_005643</name>
</gene>
<name>A0AA88GK48_NAELO</name>
<proteinExistence type="inferred from homology"/>
<dbReference type="AlphaFoldDB" id="A0AA88GK48"/>
<accession>A0AA88GK48</accession>
<dbReference type="FunFam" id="3.30.420.40:FF:000148">
    <property type="entry name" value="Actin, alpha skeletal muscle"/>
    <property type="match status" value="1"/>
</dbReference>
<dbReference type="Gene3D" id="3.30.420.40">
    <property type="match status" value="2"/>
</dbReference>